<protein>
    <submittedName>
        <fullName evidence="2">Uncharacterized protein</fullName>
    </submittedName>
</protein>
<keyword evidence="3" id="KW-1185">Reference proteome</keyword>
<evidence type="ECO:0000313" key="2">
    <source>
        <dbReference type="EMBL" id="QEG22396.1"/>
    </source>
</evidence>
<feature type="region of interest" description="Disordered" evidence="1">
    <location>
        <begin position="49"/>
        <end position="72"/>
    </location>
</feature>
<dbReference type="AlphaFoldDB" id="A0A5B9PCW8"/>
<proteinExistence type="predicted"/>
<dbReference type="EMBL" id="CP042912">
    <property type="protein sequence ID" value="QEG22396.1"/>
    <property type="molecule type" value="Genomic_DNA"/>
</dbReference>
<accession>A0A5B9PCW8</accession>
<reference evidence="2 3" key="1">
    <citation type="submission" date="2019-08" db="EMBL/GenBank/DDBJ databases">
        <title>Deep-cultivation of Planctomycetes and their phenomic and genomic characterization uncovers novel biology.</title>
        <authorList>
            <person name="Wiegand S."/>
            <person name="Jogler M."/>
            <person name="Boedeker C."/>
            <person name="Pinto D."/>
            <person name="Vollmers J."/>
            <person name="Rivas-Marin E."/>
            <person name="Kohn T."/>
            <person name="Peeters S.H."/>
            <person name="Heuer A."/>
            <person name="Rast P."/>
            <person name="Oberbeckmann S."/>
            <person name="Bunk B."/>
            <person name="Jeske O."/>
            <person name="Meyerdierks A."/>
            <person name="Storesund J.E."/>
            <person name="Kallscheuer N."/>
            <person name="Luecker S."/>
            <person name="Lage O.M."/>
            <person name="Pohl T."/>
            <person name="Merkel B.J."/>
            <person name="Hornburger P."/>
            <person name="Mueller R.-W."/>
            <person name="Bruemmer F."/>
            <person name="Labrenz M."/>
            <person name="Spormann A.M."/>
            <person name="Op den Camp H."/>
            <person name="Overmann J."/>
            <person name="Amann R."/>
            <person name="Jetten M.S.M."/>
            <person name="Mascher T."/>
            <person name="Medema M.H."/>
            <person name="Devos D.P."/>
            <person name="Kaster A.-K."/>
            <person name="Ovreas L."/>
            <person name="Rohde M."/>
            <person name="Galperin M.Y."/>
            <person name="Jogler C."/>
        </authorList>
    </citation>
    <scope>NUCLEOTIDE SEQUENCE [LARGE SCALE GENOMIC DNA]</scope>
    <source>
        <strain evidence="2 3">FC18</strain>
    </source>
</reference>
<evidence type="ECO:0000313" key="3">
    <source>
        <dbReference type="Proteomes" id="UP000322214"/>
    </source>
</evidence>
<evidence type="ECO:0000256" key="1">
    <source>
        <dbReference type="SAM" id="MobiDB-lite"/>
    </source>
</evidence>
<organism evidence="2 3">
    <name type="scientific">Mariniblastus fucicola</name>
    <dbReference type="NCBI Taxonomy" id="980251"/>
    <lineage>
        <taxon>Bacteria</taxon>
        <taxon>Pseudomonadati</taxon>
        <taxon>Planctomycetota</taxon>
        <taxon>Planctomycetia</taxon>
        <taxon>Pirellulales</taxon>
        <taxon>Pirellulaceae</taxon>
        <taxon>Mariniblastus</taxon>
    </lineage>
</organism>
<dbReference type="KEGG" id="mff:MFFC18_22760"/>
<dbReference type="RefSeq" id="WP_075081505.1">
    <property type="nucleotide sequence ID" value="NZ_CP042912.1"/>
</dbReference>
<dbReference type="STRING" id="980251.GCA_001642875_00031"/>
<name>A0A5B9PCW8_9BACT</name>
<sequence>MAKRKVNKSQQIREYVGANRTASAKEVVDALKQKGVKVTAAMVANVKSKAGLTRNRRGRPSSNGTAKVGRPAKTKTDIALDTLIEAKRFVAKVGSAQKAVDVIRALEKLDSIAS</sequence>
<gene>
    <name evidence="2" type="ORF">MFFC18_22760</name>
</gene>
<dbReference type="Proteomes" id="UP000322214">
    <property type="component" value="Chromosome"/>
</dbReference>